<dbReference type="GO" id="GO:0007188">
    <property type="term" value="P:adenylate cyclase-modulating G protein-coupled receptor signaling pathway"/>
    <property type="evidence" value="ECO:0007669"/>
    <property type="project" value="TreeGrafter"/>
</dbReference>
<dbReference type="Pfam" id="PF00503">
    <property type="entry name" value="G-alpha"/>
    <property type="match status" value="1"/>
</dbReference>
<dbReference type="Proteomes" id="UP000292957">
    <property type="component" value="Unassembled WGS sequence"/>
</dbReference>
<dbReference type="InterPro" id="IPR001019">
    <property type="entry name" value="Gprotein_alpha_su"/>
</dbReference>
<reference evidence="8" key="1">
    <citation type="submission" date="2019-01" db="EMBL/GenBank/DDBJ databases">
        <title>Draft genome sequences of three monokaryotic isolates of the white-rot basidiomycete fungus Dichomitus squalens.</title>
        <authorList>
            <consortium name="DOE Joint Genome Institute"/>
            <person name="Lopez S.C."/>
            <person name="Andreopoulos B."/>
            <person name="Pangilinan J."/>
            <person name="Lipzen A."/>
            <person name="Riley R."/>
            <person name="Ahrendt S."/>
            <person name="Ng V."/>
            <person name="Barry K."/>
            <person name="Daum C."/>
            <person name="Grigoriev I.V."/>
            <person name="Hilden K.S."/>
            <person name="Makela M.R."/>
            <person name="de Vries R.P."/>
        </authorList>
    </citation>
    <scope>NUCLEOTIDE SEQUENCE [LARGE SCALE GENOMIC DNA]</scope>
    <source>
        <strain evidence="8">OM18370.1</strain>
    </source>
</reference>
<dbReference type="SUPFAM" id="SSF52540">
    <property type="entry name" value="P-loop containing nucleoside triphosphate hydrolases"/>
    <property type="match status" value="1"/>
</dbReference>
<dbReference type="PANTHER" id="PTHR10218:SF360">
    <property type="entry name" value="GUANINE NUCLEOTIDE-BINDING PROTEIN SUBUNIT ALPHA HOMOLOG"/>
    <property type="match status" value="1"/>
</dbReference>
<dbReference type="GO" id="GO:0005525">
    <property type="term" value="F:GTP binding"/>
    <property type="evidence" value="ECO:0007669"/>
    <property type="project" value="UniProtKB-KW"/>
</dbReference>
<dbReference type="Gene3D" id="3.40.50.300">
    <property type="entry name" value="P-loop containing nucleotide triphosphate hydrolases"/>
    <property type="match status" value="2"/>
</dbReference>
<keyword evidence="1 6" id="KW-0479">Metal-binding</keyword>
<keyword evidence="4" id="KW-0807">Transducer</keyword>
<dbReference type="OrthoDB" id="5817230at2759"/>
<dbReference type="GO" id="GO:0031683">
    <property type="term" value="F:G-protein beta/gamma-subunit complex binding"/>
    <property type="evidence" value="ECO:0007669"/>
    <property type="project" value="InterPro"/>
</dbReference>
<organism evidence="8">
    <name type="scientific">Dichomitus squalens</name>
    <dbReference type="NCBI Taxonomy" id="114155"/>
    <lineage>
        <taxon>Eukaryota</taxon>
        <taxon>Fungi</taxon>
        <taxon>Dikarya</taxon>
        <taxon>Basidiomycota</taxon>
        <taxon>Agaricomycotina</taxon>
        <taxon>Agaricomycetes</taxon>
        <taxon>Polyporales</taxon>
        <taxon>Polyporaceae</taxon>
        <taxon>Dichomitus</taxon>
    </lineage>
</organism>
<protein>
    <submittedName>
        <fullName evidence="8">G-protein alpha subunit</fullName>
    </submittedName>
</protein>
<dbReference type="FunFam" id="3.40.50.300:FF:000692">
    <property type="entry name" value="Guanine nucleotide-binding protein subunit alpha"/>
    <property type="match status" value="1"/>
</dbReference>
<dbReference type="InterPro" id="IPR011025">
    <property type="entry name" value="GproteinA_insert"/>
</dbReference>
<evidence type="ECO:0000256" key="3">
    <source>
        <dbReference type="ARBA" id="ARBA00023134"/>
    </source>
</evidence>
<feature type="binding site" evidence="6">
    <location>
        <position position="361"/>
    </location>
    <ligand>
        <name>Mg(2+)</name>
        <dbReference type="ChEBI" id="CHEBI:18420"/>
    </ligand>
</feature>
<feature type="binding site" evidence="5">
    <location>
        <position position="514"/>
    </location>
    <ligand>
        <name>GTP</name>
        <dbReference type="ChEBI" id="CHEBI:37565"/>
    </ligand>
</feature>
<dbReference type="GO" id="GO:0005834">
    <property type="term" value="C:heterotrimeric G-protein complex"/>
    <property type="evidence" value="ECO:0007669"/>
    <property type="project" value="TreeGrafter"/>
</dbReference>
<evidence type="ECO:0000256" key="5">
    <source>
        <dbReference type="PIRSR" id="PIRSR601019-1"/>
    </source>
</evidence>
<dbReference type="AlphaFoldDB" id="A0A4Q9M912"/>
<dbReference type="PRINTS" id="PR00318">
    <property type="entry name" value="GPROTEINA"/>
</dbReference>
<feature type="region of interest" description="Disordered" evidence="7">
    <location>
        <begin position="27"/>
        <end position="67"/>
    </location>
</feature>
<dbReference type="SMART" id="SM00275">
    <property type="entry name" value="G_alpha"/>
    <property type="match status" value="1"/>
</dbReference>
<evidence type="ECO:0000256" key="7">
    <source>
        <dbReference type="SAM" id="MobiDB-lite"/>
    </source>
</evidence>
<evidence type="ECO:0000256" key="6">
    <source>
        <dbReference type="PIRSR" id="PIRSR601019-2"/>
    </source>
</evidence>
<keyword evidence="3 5" id="KW-0342">GTP-binding</keyword>
<dbReference type="InterPro" id="IPR027417">
    <property type="entry name" value="P-loop_NTPase"/>
</dbReference>
<evidence type="ECO:0000313" key="8">
    <source>
        <dbReference type="EMBL" id="TBU23624.1"/>
    </source>
</evidence>
<feature type="compositionally biased region" description="Polar residues" evidence="7">
    <location>
        <begin position="187"/>
        <end position="199"/>
    </location>
</feature>
<dbReference type="GO" id="GO:0003924">
    <property type="term" value="F:GTPase activity"/>
    <property type="evidence" value="ECO:0007669"/>
    <property type="project" value="InterPro"/>
</dbReference>
<dbReference type="GO" id="GO:0046872">
    <property type="term" value="F:metal ion binding"/>
    <property type="evidence" value="ECO:0007669"/>
    <property type="project" value="UniProtKB-KW"/>
</dbReference>
<name>A0A4Q9M912_9APHY</name>
<proteinExistence type="predicted"/>
<dbReference type="EMBL" id="ML143499">
    <property type="protein sequence ID" value="TBU23624.1"/>
    <property type="molecule type" value="Genomic_DNA"/>
</dbReference>
<feature type="region of interest" description="Disordered" evidence="7">
    <location>
        <begin position="173"/>
        <end position="218"/>
    </location>
</feature>
<keyword evidence="6" id="KW-0460">Magnesium</keyword>
<evidence type="ECO:0000256" key="4">
    <source>
        <dbReference type="ARBA" id="ARBA00023224"/>
    </source>
</evidence>
<feature type="binding site" evidence="5">
    <location>
        <begin position="355"/>
        <end position="361"/>
    </location>
    <ligand>
        <name>GTP</name>
        <dbReference type="ChEBI" id="CHEBI:37565"/>
    </ligand>
</feature>
<keyword evidence="2 5" id="KW-0547">Nucleotide-binding</keyword>
<dbReference type="PROSITE" id="PS51882">
    <property type="entry name" value="G_ALPHA"/>
    <property type="match status" value="1"/>
</dbReference>
<dbReference type="PANTHER" id="PTHR10218">
    <property type="entry name" value="GTP-BINDING PROTEIN ALPHA SUBUNIT"/>
    <property type="match status" value="1"/>
</dbReference>
<dbReference type="GO" id="GO:0001664">
    <property type="term" value="F:G protein-coupled receptor binding"/>
    <property type="evidence" value="ECO:0007669"/>
    <property type="project" value="TreeGrafter"/>
</dbReference>
<evidence type="ECO:0000256" key="2">
    <source>
        <dbReference type="ARBA" id="ARBA00022741"/>
    </source>
</evidence>
<accession>A0A4Q9M912</accession>
<gene>
    <name evidence="8" type="ORF">BD311DRAFT_768065</name>
</gene>
<feature type="binding site" evidence="5">
    <location>
        <begin position="454"/>
        <end position="457"/>
    </location>
    <ligand>
        <name>GTP</name>
        <dbReference type="ChEBI" id="CHEBI:37565"/>
    </ligand>
</feature>
<dbReference type="SUPFAM" id="SSF47895">
    <property type="entry name" value="Transducin (alpha subunit), insertion domain"/>
    <property type="match status" value="1"/>
</dbReference>
<dbReference type="Gene3D" id="1.10.400.10">
    <property type="entry name" value="GI Alpha 1, domain 2-like"/>
    <property type="match status" value="1"/>
</dbReference>
<evidence type="ECO:0000256" key="1">
    <source>
        <dbReference type="ARBA" id="ARBA00022723"/>
    </source>
</evidence>
<dbReference type="GO" id="GO:0005737">
    <property type="term" value="C:cytoplasm"/>
    <property type="evidence" value="ECO:0007669"/>
    <property type="project" value="TreeGrafter"/>
</dbReference>
<sequence length="542" mass="60991">MPPPSRRAGLSAGFTVLRCALRADDNFKDDLSDMPHPGSSSGKGKEIASLYEDARDSGQWPPYPPPGETELEKALRLEDEREARRVSDAIDQALELELQSTRRKRKEETRLLLLGQSESGKSTMLKNFQLHFTPRAFRAEGDAWRAVIHLNLVRSVNYIIDLLSHTADAQLSHSNSTTYRPHGDVSLHSQGSASPTAATFGQAHPHHRASQKPQPSSEIRRFKLALSPLRQVEMILAKQLSVHEREIHDPSNTISSGRPSEVTVRGGRAWVSLLKRKPQDKAQTQYDQDHAEALENARQILDACRADIVALWASEGVQAGLTEEGVVLREQSGFFLDQAERIASMSYEPTFDDILRARLQTVGVEEHRLVMETAAENGQQWIFYDVGGARGQRASWLPYFEDVNAIIFMCSTAGFNEVLLEDRAVNRLLDSFNLWKTICSSRLLSSIQFILLLNKTDILEARLQAGVQFSSYVKSYRGENDLMSVTDYLRKKFIAMHHHHSPEPRQLHVHTTCAINIDMTSAVLMRIRDAILVTYLMATDML</sequence>